<keyword evidence="3" id="KW-1185">Reference proteome</keyword>
<keyword evidence="1" id="KW-1133">Transmembrane helix</keyword>
<evidence type="ECO:0000256" key="1">
    <source>
        <dbReference type="SAM" id="Phobius"/>
    </source>
</evidence>
<name>A0AAD9EFI5_9PEZI</name>
<dbReference type="Proteomes" id="UP001243330">
    <property type="component" value="Unassembled WGS sequence"/>
</dbReference>
<evidence type="ECO:0000313" key="3">
    <source>
        <dbReference type="Proteomes" id="UP001243330"/>
    </source>
</evidence>
<reference evidence="2" key="1">
    <citation type="submission" date="2023-01" db="EMBL/GenBank/DDBJ databases">
        <title>Colletotrichum chrysophilum M932 genome sequence.</title>
        <authorList>
            <person name="Baroncelli R."/>
        </authorList>
    </citation>
    <scope>NUCLEOTIDE SEQUENCE</scope>
    <source>
        <strain evidence="2">M932</strain>
    </source>
</reference>
<dbReference type="EMBL" id="JAQOWY010000385">
    <property type="protein sequence ID" value="KAK1842941.1"/>
    <property type="molecule type" value="Genomic_DNA"/>
</dbReference>
<sequence>MNWSFAHIQRTADGTHPVQASFFTLDLLGQVLRQANINKNLSYSMLLFAIVTTQYIVFSALFHDGGCHLRTRHGLRSLCVKELSARLMRVRETSVKVIIHGPVFDSKISETQDCLPGFQEH</sequence>
<evidence type="ECO:0000313" key="2">
    <source>
        <dbReference type="EMBL" id="KAK1842941.1"/>
    </source>
</evidence>
<accession>A0AAD9EFI5</accession>
<keyword evidence="1" id="KW-0812">Transmembrane</keyword>
<proteinExistence type="predicted"/>
<comment type="caution">
    <text evidence="2">The sequence shown here is derived from an EMBL/GenBank/DDBJ whole genome shotgun (WGS) entry which is preliminary data.</text>
</comment>
<protein>
    <submittedName>
        <fullName evidence="2">Uncharacterized protein</fullName>
    </submittedName>
</protein>
<gene>
    <name evidence="2" type="ORF">CCHR01_14415</name>
</gene>
<keyword evidence="1" id="KW-0472">Membrane</keyword>
<dbReference type="AlphaFoldDB" id="A0AAD9EFI5"/>
<organism evidence="2 3">
    <name type="scientific">Colletotrichum chrysophilum</name>
    <dbReference type="NCBI Taxonomy" id="1836956"/>
    <lineage>
        <taxon>Eukaryota</taxon>
        <taxon>Fungi</taxon>
        <taxon>Dikarya</taxon>
        <taxon>Ascomycota</taxon>
        <taxon>Pezizomycotina</taxon>
        <taxon>Sordariomycetes</taxon>
        <taxon>Hypocreomycetidae</taxon>
        <taxon>Glomerellales</taxon>
        <taxon>Glomerellaceae</taxon>
        <taxon>Colletotrichum</taxon>
        <taxon>Colletotrichum gloeosporioides species complex</taxon>
    </lineage>
</organism>
<feature type="transmembrane region" description="Helical" evidence="1">
    <location>
        <begin position="41"/>
        <end position="62"/>
    </location>
</feature>